<feature type="region of interest" description="Disordered" evidence="1">
    <location>
        <begin position="81"/>
        <end position="102"/>
    </location>
</feature>
<evidence type="ECO:0000313" key="3">
    <source>
        <dbReference type="EMBL" id="KAK1421536.1"/>
    </source>
</evidence>
<keyword evidence="2" id="KW-0472">Membrane</keyword>
<feature type="transmembrane region" description="Helical" evidence="2">
    <location>
        <begin position="125"/>
        <end position="148"/>
    </location>
</feature>
<gene>
    <name evidence="3" type="ORF">QVD17_23951</name>
</gene>
<keyword evidence="4" id="KW-1185">Reference proteome</keyword>
<organism evidence="3 4">
    <name type="scientific">Tagetes erecta</name>
    <name type="common">African marigold</name>
    <dbReference type="NCBI Taxonomy" id="13708"/>
    <lineage>
        <taxon>Eukaryota</taxon>
        <taxon>Viridiplantae</taxon>
        <taxon>Streptophyta</taxon>
        <taxon>Embryophyta</taxon>
        <taxon>Tracheophyta</taxon>
        <taxon>Spermatophyta</taxon>
        <taxon>Magnoliopsida</taxon>
        <taxon>eudicotyledons</taxon>
        <taxon>Gunneridae</taxon>
        <taxon>Pentapetalae</taxon>
        <taxon>asterids</taxon>
        <taxon>campanulids</taxon>
        <taxon>Asterales</taxon>
        <taxon>Asteraceae</taxon>
        <taxon>Asteroideae</taxon>
        <taxon>Heliantheae alliance</taxon>
        <taxon>Tageteae</taxon>
        <taxon>Tagetes</taxon>
    </lineage>
</organism>
<dbReference type="GO" id="GO:0009507">
    <property type="term" value="C:chloroplast"/>
    <property type="evidence" value="ECO:0007669"/>
    <property type="project" value="TreeGrafter"/>
</dbReference>
<dbReference type="EMBL" id="JAUHHV010000006">
    <property type="protein sequence ID" value="KAK1421536.1"/>
    <property type="molecule type" value="Genomic_DNA"/>
</dbReference>
<dbReference type="InterPro" id="IPR010903">
    <property type="entry name" value="DUF1517"/>
</dbReference>
<reference evidence="3" key="1">
    <citation type="journal article" date="2023" name="bioRxiv">
        <title>Improved chromosome-level genome assembly for marigold (Tagetes erecta).</title>
        <authorList>
            <person name="Jiang F."/>
            <person name="Yuan L."/>
            <person name="Wang S."/>
            <person name="Wang H."/>
            <person name="Xu D."/>
            <person name="Wang A."/>
            <person name="Fan W."/>
        </authorList>
    </citation>
    <scope>NUCLEOTIDE SEQUENCE</scope>
    <source>
        <strain evidence="3">WSJ</strain>
        <tissue evidence="3">Leaf</tissue>
    </source>
</reference>
<name>A0AAD8KHM0_TARER</name>
<accession>A0AAD8KHM0</accession>
<comment type="caution">
    <text evidence="3">The sequence shown here is derived from an EMBL/GenBank/DDBJ whole genome shotgun (WGS) entry which is preliminary data.</text>
</comment>
<sequence>MKCFIMNHKLGENSLKNNATETAGINRLIWRSMDNVIKSLQLPIITGVLLGLLFSFDHCHGRVALAASGGRMGGTSFSSDSYSSSSSTNSSSSYSSSSSSSDDNYYYSTSYASHTKPTNHEVKPTVYFCVILGCLLGLAVFSVVIWYIEDMNVPRTSVLRLQVGSLGSGRSLQKDLNRIAESADTSTSKGFHYVLQESILALLRHSDHCISGYSSVDVKKSVDECEKRYNQLSIEERGKFDEETLVNVNNIKKKSATSQSSEKLLNEYIVVTIIVAARGVPQLPRIKNSAELKKALENLASIPSSNIMGAEVLWTPQKEDDCLTEQEMHEDYPRLHPF</sequence>
<dbReference type="PANTHER" id="PTHR33975:SF2">
    <property type="entry name" value="MYELIN-ASSOCIATED OLIGODENDROCYTE BASIC PROTEIN"/>
    <property type="match status" value="1"/>
</dbReference>
<protein>
    <submittedName>
        <fullName evidence="3">Uncharacterized protein</fullName>
    </submittedName>
</protein>
<dbReference type="PIRSF" id="PIRSF037221">
    <property type="entry name" value="DUF1517"/>
    <property type="match status" value="1"/>
</dbReference>
<dbReference type="InterPro" id="IPR053023">
    <property type="entry name" value="FLAP_modulator"/>
</dbReference>
<evidence type="ECO:0000256" key="1">
    <source>
        <dbReference type="SAM" id="MobiDB-lite"/>
    </source>
</evidence>
<dbReference type="Pfam" id="PF07466">
    <property type="entry name" value="DUF1517"/>
    <property type="match status" value="1"/>
</dbReference>
<evidence type="ECO:0000256" key="2">
    <source>
        <dbReference type="SAM" id="Phobius"/>
    </source>
</evidence>
<dbReference type="AlphaFoldDB" id="A0AAD8KHM0"/>
<evidence type="ECO:0000313" key="4">
    <source>
        <dbReference type="Proteomes" id="UP001229421"/>
    </source>
</evidence>
<proteinExistence type="predicted"/>
<keyword evidence="2" id="KW-0812">Transmembrane</keyword>
<dbReference type="PANTHER" id="PTHR33975">
    <property type="entry name" value="MYELIN-ASSOCIATED OLIGODENDROCYTE BASIC PROTEIN"/>
    <property type="match status" value="1"/>
</dbReference>
<keyword evidence="2" id="KW-1133">Transmembrane helix</keyword>
<dbReference type="Proteomes" id="UP001229421">
    <property type="component" value="Unassembled WGS sequence"/>
</dbReference>